<name>A0A0C1CA03_9BACT</name>
<evidence type="ECO:0000313" key="2">
    <source>
        <dbReference type="EMBL" id="KIA77850.1"/>
    </source>
</evidence>
<keyword evidence="1" id="KW-0812">Transmembrane</keyword>
<evidence type="ECO:0000313" key="3">
    <source>
        <dbReference type="Proteomes" id="UP000031307"/>
    </source>
</evidence>
<comment type="caution">
    <text evidence="2">The sequence shown here is derived from an EMBL/GenBank/DDBJ whole genome shotgun (WGS) entry which is preliminary data.</text>
</comment>
<keyword evidence="1" id="KW-1133">Transmembrane helix</keyword>
<dbReference type="EMBL" id="JSAM01000057">
    <property type="protein sequence ID" value="KIA77850.1"/>
    <property type="molecule type" value="Genomic_DNA"/>
</dbReference>
<dbReference type="Proteomes" id="UP000031307">
    <property type="component" value="Unassembled WGS sequence"/>
</dbReference>
<keyword evidence="1" id="KW-0472">Membrane</keyword>
<sequence>MNTLFLPEWERMLKFVLKKLYFFAFLKLRSSNLIFINVIIHTFHAYSVHDID</sequence>
<proteinExistence type="predicted"/>
<protein>
    <submittedName>
        <fullName evidence="2">Uncharacterized protein</fullName>
    </submittedName>
</protein>
<dbReference type="AlphaFoldDB" id="A0A0C1CA03"/>
<organism evidence="2 3">
    <name type="scientific">Parachlamydia acanthamoebae</name>
    <dbReference type="NCBI Taxonomy" id="83552"/>
    <lineage>
        <taxon>Bacteria</taxon>
        <taxon>Pseudomonadati</taxon>
        <taxon>Chlamydiota</taxon>
        <taxon>Chlamydiia</taxon>
        <taxon>Parachlamydiales</taxon>
        <taxon>Parachlamydiaceae</taxon>
        <taxon>Parachlamydia</taxon>
    </lineage>
</organism>
<accession>A0A0C1CA03</accession>
<gene>
    <name evidence="2" type="ORF">DB43_FM00020</name>
</gene>
<evidence type="ECO:0000256" key="1">
    <source>
        <dbReference type="SAM" id="Phobius"/>
    </source>
</evidence>
<feature type="transmembrane region" description="Helical" evidence="1">
    <location>
        <begin position="20"/>
        <end position="40"/>
    </location>
</feature>
<reference evidence="2 3" key="1">
    <citation type="journal article" date="2014" name="Mol. Biol. Evol.">
        <title>Massive expansion of Ubiquitination-related gene families within the Chlamydiae.</title>
        <authorList>
            <person name="Domman D."/>
            <person name="Collingro A."/>
            <person name="Lagkouvardos I."/>
            <person name="Gehre L."/>
            <person name="Weinmaier T."/>
            <person name="Rattei T."/>
            <person name="Subtil A."/>
            <person name="Horn M."/>
        </authorList>
    </citation>
    <scope>NUCLEOTIDE SEQUENCE [LARGE SCALE GENOMIC DNA]</scope>
    <source>
        <strain evidence="2 3">OEW1</strain>
    </source>
</reference>